<evidence type="ECO:0000256" key="17">
    <source>
        <dbReference type="ARBA" id="ARBA00023136"/>
    </source>
</evidence>
<dbReference type="PANTHER" id="PTHR27008:SF544">
    <property type="entry name" value="PROTEIN KINASE DOMAIN-CONTAINING PROTEIN"/>
    <property type="match status" value="1"/>
</dbReference>
<dbReference type="FunFam" id="3.80.10.10:FF:001158">
    <property type="entry name" value="Leucine-rich repeat protein kinase family protein"/>
    <property type="match status" value="1"/>
</dbReference>
<dbReference type="PROSITE" id="PS00108">
    <property type="entry name" value="PROTEIN_KINASE_ST"/>
    <property type="match status" value="1"/>
</dbReference>
<keyword evidence="6" id="KW-0723">Serine/threonine-protein kinase</keyword>
<keyword evidence="30" id="KW-1185">Reference proteome</keyword>
<evidence type="ECO:0000256" key="20">
    <source>
        <dbReference type="ARBA" id="ARBA00047899"/>
    </source>
</evidence>
<dbReference type="PROSITE" id="PS00107">
    <property type="entry name" value="PROTEIN_KINASE_ATP"/>
    <property type="match status" value="1"/>
</dbReference>
<evidence type="ECO:0000256" key="3">
    <source>
        <dbReference type="ARBA" id="ARBA00008684"/>
    </source>
</evidence>
<evidence type="ECO:0000256" key="21">
    <source>
        <dbReference type="ARBA" id="ARBA00048679"/>
    </source>
</evidence>
<keyword evidence="5" id="KW-1003">Cell membrane</keyword>
<dbReference type="EC" id="2.7.11.1" evidence="4"/>
<evidence type="ECO:0000256" key="8">
    <source>
        <dbReference type="ARBA" id="ARBA00022614"/>
    </source>
</evidence>
<accession>A0ABC8ZB22</accession>
<dbReference type="FunFam" id="3.80.10.10:FF:000233">
    <property type="entry name" value="Leucine-rich repeat receptor-like protein kinase TDR"/>
    <property type="match status" value="1"/>
</dbReference>
<dbReference type="GO" id="GO:0004674">
    <property type="term" value="F:protein serine/threonine kinase activity"/>
    <property type="evidence" value="ECO:0007669"/>
    <property type="project" value="UniProtKB-KW"/>
</dbReference>
<evidence type="ECO:0000256" key="25">
    <source>
        <dbReference type="PROSITE-ProRule" id="PRU10141"/>
    </source>
</evidence>
<dbReference type="InterPro" id="IPR008271">
    <property type="entry name" value="Ser/Thr_kinase_AS"/>
</dbReference>
<evidence type="ECO:0000256" key="19">
    <source>
        <dbReference type="ARBA" id="ARBA00023180"/>
    </source>
</evidence>
<protein>
    <recommendedName>
        <fullName evidence="24">Receptor kinase-like protein Xa21</fullName>
        <ecNumber evidence="4">2.7.11.1</ecNumber>
    </recommendedName>
</protein>
<evidence type="ECO:0000256" key="14">
    <source>
        <dbReference type="ARBA" id="ARBA00022777"/>
    </source>
</evidence>
<dbReference type="GO" id="GO:0005789">
    <property type="term" value="C:endoplasmic reticulum membrane"/>
    <property type="evidence" value="ECO:0007669"/>
    <property type="project" value="UniProtKB-SubCell"/>
</dbReference>
<sequence>MAMRLVSLLQLLLSTSIFFSILAVAASKDAGDAAALLAFKAAAISGRNGGEDPLASWNRSNAAGLCSWYGVTCGARHGRVVAVRLVSRKLTGGVLSCAIGNLSFLRTLDLSYNGLTGEIPASIGRLRRLRSLNLSHNAFSGEIPSNISFCTSLTAMRLRVNQLRGSVPSNLGHKLTNLDLRYNDLTGVIPPSLANLSSLDELDLSINRLEGAIPPGLGRIQALHFLDLALNNLSGEPPISLYNLSSLLGLQIQGNMLHGGIPTDIGSKFPNLIILGFGKNLFTGSIPASISNLTTLEDLELSRNRFNGHVPPTLGRLRALQALYLYNNTLEADDTEGWEFITSLSNCSQLQKLFISNNSAFTGRMPSSIVNLSTTLLNLVVGYSGITGSIPSAIGNLVNLEWLEMASTFISGMMPESIGKLRNLALLDLSDTHLSGLIPSSIGNLTKLTILEADGGNLEGPIPASIGNLDSLLALDLSMNRLNSSIPKDMFKLPVISVYLNLAHNSLSGLLPSEVGKLGNLNQLVLSGNQLSGEIPDTIGDCTVLQLLWLDNNSFKGTIPQSLKNIKGLNALNLSMNNLSGSIPGGIATIHNLQELYLAHNYLSGLIPASLQNLTSLSKLDLSFNNLQGEVPKLGIFTNFSNFLITGNNELCGGIPQLHLAPCHTNSVTRSKKGKLNSLTVALATIGALVFSTLVISLILLTYKKLTRRLKTPLQTPTMKELYGRISYQELSDGTHGFSEANLLGKGSFGAVYKCTFEDDETAVAVKVFNLELSGSTRSFEAECDALRSFRHRCLIKIITCCSSINHQGQDFKALVFEFMQNGSLNDWLHPKSSVPSPTNTLSLEQRLDITVDILDALDYLHNYCQPPIVHCDLKPSNILLAEDMSARVGDFGISRILPEGASVTLQNSNSTIGIRGSIGYIAPEYGEGFSISTVGDVYSLGILLLEMFTGRRPTDDMFIGSMDLHKFSEDALPDRIWGITDTTIWLHIDADDSTTRRRIENCLVSVIALGISCSKKEPRERTLIQDAATKMRAIRDSYKKITEVEDKVETTLQ</sequence>
<dbReference type="FunFam" id="1.10.510.10:FF:000358">
    <property type="entry name" value="Putative leucine-rich repeat receptor-like serine/threonine-protein kinase"/>
    <property type="match status" value="1"/>
</dbReference>
<dbReference type="Pfam" id="PF00560">
    <property type="entry name" value="LRR_1"/>
    <property type="match status" value="7"/>
</dbReference>
<comment type="catalytic activity">
    <reaction evidence="21">
        <text>L-seryl-[protein] + ATP = O-phospho-L-seryl-[protein] + ADP + H(+)</text>
        <dbReference type="Rhea" id="RHEA:17989"/>
        <dbReference type="Rhea" id="RHEA-COMP:9863"/>
        <dbReference type="Rhea" id="RHEA-COMP:11604"/>
        <dbReference type="ChEBI" id="CHEBI:15378"/>
        <dbReference type="ChEBI" id="CHEBI:29999"/>
        <dbReference type="ChEBI" id="CHEBI:30616"/>
        <dbReference type="ChEBI" id="CHEBI:83421"/>
        <dbReference type="ChEBI" id="CHEBI:456216"/>
        <dbReference type="EC" id="2.7.11.1"/>
    </reaction>
</comment>
<keyword evidence="13 25" id="KW-0547">Nucleotide-binding</keyword>
<keyword evidence="11 27" id="KW-0732">Signal</keyword>
<keyword evidence="18" id="KW-0675">Receptor</keyword>
<gene>
    <name evidence="29" type="ORF">URODEC1_LOCUS42984</name>
</gene>
<dbReference type="FunFam" id="3.30.200.20:FF:000432">
    <property type="entry name" value="LRR receptor-like serine/threonine-protein kinase EFR"/>
    <property type="match status" value="1"/>
</dbReference>
<evidence type="ECO:0000256" key="16">
    <source>
        <dbReference type="ARBA" id="ARBA00022989"/>
    </source>
</evidence>
<keyword evidence="16 26" id="KW-1133">Transmembrane helix</keyword>
<evidence type="ECO:0000256" key="5">
    <source>
        <dbReference type="ARBA" id="ARBA00022475"/>
    </source>
</evidence>
<evidence type="ECO:0000256" key="9">
    <source>
        <dbReference type="ARBA" id="ARBA00022679"/>
    </source>
</evidence>
<evidence type="ECO:0000256" key="11">
    <source>
        <dbReference type="ARBA" id="ARBA00022729"/>
    </source>
</evidence>
<keyword evidence="14" id="KW-0418">Kinase</keyword>
<dbReference type="FunFam" id="3.80.10.10:FF:000275">
    <property type="entry name" value="Leucine-rich repeat receptor-like protein kinase"/>
    <property type="match status" value="1"/>
</dbReference>
<evidence type="ECO:0000256" key="2">
    <source>
        <dbReference type="ARBA" id="ARBA00004389"/>
    </source>
</evidence>
<evidence type="ECO:0000259" key="28">
    <source>
        <dbReference type="PROSITE" id="PS50011"/>
    </source>
</evidence>
<dbReference type="SUPFAM" id="SSF52058">
    <property type="entry name" value="L domain-like"/>
    <property type="match status" value="2"/>
</dbReference>
<keyword evidence="10 26" id="KW-0812">Transmembrane</keyword>
<proteinExistence type="inferred from homology"/>
<keyword evidence="9" id="KW-0808">Transferase</keyword>
<organism evidence="29 30">
    <name type="scientific">Urochloa decumbens</name>
    <dbReference type="NCBI Taxonomy" id="240449"/>
    <lineage>
        <taxon>Eukaryota</taxon>
        <taxon>Viridiplantae</taxon>
        <taxon>Streptophyta</taxon>
        <taxon>Embryophyta</taxon>
        <taxon>Tracheophyta</taxon>
        <taxon>Spermatophyta</taxon>
        <taxon>Magnoliopsida</taxon>
        <taxon>Liliopsida</taxon>
        <taxon>Poales</taxon>
        <taxon>Poaceae</taxon>
        <taxon>PACMAD clade</taxon>
        <taxon>Panicoideae</taxon>
        <taxon>Panicodae</taxon>
        <taxon>Paniceae</taxon>
        <taxon>Melinidinae</taxon>
        <taxon>Urochloa</taxon>
    </lineage>
</organism>
<keyword evidence="12" id="KW-0677">Repeat</keyword>
<keyword evidence="17 26" id="KW-0472">Membrane</keyword>
<comment type="similarity">
    <text evidence="3">Belongs to the protein kinase superfamily. Ser/Thr protein kinase family.</text>
</comment>
<keyword evidence="8" id="KW-0433">Leucine-rich repeat</keyword>
<dbReference type="InterPro" id="IPR017441">
    <property type="entry name" value="Protein_kinase_ATP_BS"/>
</dbReference>
<evidence type="ECO:0000313" key="30">
    <source>
        <dbReference type="Proteomes" id="UP001497457"/>
    </source>
</evidence>
<comment type="function">
    <text evidence="23">The processed protein kinase Xa21 chain released by protein cleavage after X.oryzae pv. oryzae protein Ax21 detection translocates into the nucleus where it can bind and regulate WRKY62, a transcription factor. Confers resistance to the bacterial pathogen X.oryzae pv. oryzae (Xoo).</text>
</comment>
<dbReference type="SMART" id="SM00220">
    <property type="entry name" value="S_TKc"/>
    <property type="match status" value="1"/>
</dbReference>
<dbReference type="InterPro" id="IPR001611">
    <property type="entry name" value="Leu-rich_rpt"/>
</dbReference>
<dbReference type="EMBL" id="OZ075128">
    <property type="protein sequence ID" value="CAL4958212.1"/>
    <property type="molecule type" value="Genomic_DNA"/>
</dbReference>
<name>A0ABC8ZB22_9POAL</name>
<dbReference type="Pfam" id="PF13855">
    <property type="entry name" value="LRR_8"/>
    <property type="match status" value="1"/>
</dbReference>
<keyword evidence="7" id="KW-0597">Phosphoprotein</keyword>
<dbReference type="InterPro" id="IPR013210">
    <property type="entry name" value="LRR_N_plant-typ"/>
</dbReference>
<evidence type="ECO:0000256" key="18">
    <source>
        <dbReference type="ARBA" id="ARBA00023170"/>
    </source>
</evidence>
<dbReference type="PROSITE" id="PS50011">
    <property type="entry name" value="PROTEIN_KINASE_DOM"/>
    <property type="match status" value="1"/>
</dbReference>
<evidence type="ECO:0000256" key="10">
    <source>
        <dbReference type="ARBA" id="ARBA00022692"/>
    </source>
</evidence>
<evidence type="ECO:0000256" key="1">
    <source>
        <dbReference type="ARBA" id="ARBA00004162"/>
    </source>
</evidence>
<evidence type="ECO:0000313" key="29">
    <source>
        <dbReference type="EMBL" id="CAL4958212.1"/>
    </source>
</evidence>
<dbReference type="SUPFAM" id="SSF56112">
    <property type="entry name" value="Protein kinase-like (PK-like)"/>
    <property type="match status" value="1"/>
</dbReference>
<dbReference type="InterPro" id="IPR055414">
    <property type="entry name" value="LRR_R13L4/SHOC2-like"/>
</dbReference>
<feature type="domain" description="Protein kinase" evidence="28">
    <location>
        <begin position="738"/>
        <end position="1035"/>
    </location>
</feature>
<dbReference type="SMART" id="SM00369">
    <property type="entry name" value="LRR_TYP"/>
    <property type="match status" value="9"/>
</dbReference>
<evidence type="ECO:0000256" key="26">
    <source>
        <dbReference type="SAM" id="Phobius"/>
    </source>
</evidence>
<keyword evidence="19" id="KW-0325">Glycoprotein</keyword>
<dbReference type="Gene3D" id="3.80.10.10">
    <property type="entry name" value="Ribonuclease Inhibitor"/>
    <property type="match status" value="3"/>
</dbReference>
<evidence type="ECO:0000256" key="27">
    <source>
        <dbReference type="SAM" id="SignalP"/>
    </source>
</evidence>
<reference evidence="30" key="1">
    <citation type="submission" date="2024-06" db="EMBL/GenBank/DDBJ databases">
        <authorList>
            <person name="Ryan C."/>
        </authorList>
    </citation>
    <scope>NUCLEOTIDE SEQUENCE [LARGE SCALE GENOMIC DNA]</scope>
</reference>
<dbReference type="GO" id="GO:0005524">
    <property type="term" value="F:ATP binding"/>
    <property type="evidence" value="ECO:0007669"/>
    <property type="project" value="UniProtKB-UniRule"/>
</dbReference>
<dbReference type="AlphaFoldDB" id="A0ABC8ZB22"/>
<dbReference type="Pfam" id="PF23598">
    <property type="entry name" value="LRR_14"/>
    <property type="match status" value="1"/>
</dbReference>
<dbReference type="Proteomes" id="UP001497457">
    <property type="component" value="Chromosome 18b"/>
</dbReference>
<comment type="subcellular location">
    <subcellularLocation>
        <location evidence="1">Cell membrane</location>
        <topology evidence="1">Single-pass membrane protein</topology>
    </subcellularLocation>
    <subcellularLocation>
        <location evidence="2">Endoplasmic reticulum membrane</location>
        <topology evidence="2">Single-pass membrane protein</topology>
    </subcellularLocation>
</comment>
<feature type="signal peptide" evidence="27">
    <location>
        <begin position="1"/>
        <end position="26"/>
    </location>
</feature>
<dbReference type="InterPro" id="IPR032675">
    <property type="entry name" value="LRR_dom_sf"/>
</dbReference>
<evidence type="ECO:0000256" key="12">
    <source>
        <dbReference type="ARBA" id="ARBA00022737"/>
    </source>
</evidence>
<dbReference type="InterPro" id="IPR003591">
    <property type="entry name" value="Leu-rich_rpt_typical-subtyp"/>
</dbReference>
<feature type="binding site" evidence="25">
    <location>
        <position position="767"/>
    </location>
    <ligand>
        <name>ATP</name>
        <dbReference type="ChEBI" id="CHEBI:30616"/>
    </ligand>
</feature>
<dbReference type="InterPro" id="IPR011009">
    <property type="entry name" value="Kinase-like_dom_sf"/>
</dbReference>
<evidence type="ECO:0000256" key="22">
    <source>
        <dbReference type="ARBA" id="ARBA00054320"/>
    </source>
</evidence>
<dbReference type="InterPro" id="IPR000719">
    <property type="entry name" value="Prot_kinase_dom"/>
</dbReference>
<dbReference type="Pfam" id="PF08263">
    <property type="entry name" value="LRRNT_2"/>
    <property type="match status" value="1"/>
</dbReference>
<feature type="transmembrane region" description="Helical" evidence="26">
    <location>
        <begin position="679"/>
        <end position="701"/>
    </location>
</feature>
<dbReference type="InterPro" id="IPR051809">
    <property type="entry name" value="Plant_receptor-like_S/T_kinase"/>
</dbReference>
<evidence type="ECO:0000256" key="13">
    <source>
        <dbReference type="ARBA" id="ARBA00022741"/>
    </source>
</evidence>
<dbReference type="PANTHER" id="PTHR27008">
    <property type="entry name" value="OS04G0122200 PROTEIN"/>
    <property type="match status" value="1"/>
</dbReference>
<dbReference type="GO" id="GO:0005886">
    <property type="term" value="C:plasma membrane"/>
    <property type="evidence" value="ECO:0007669"/>
    <property type="project" value="UniProtKB-SubCell"/>
</dbReference>
<evidence type="ECO:0000256" key="23">
    <source>
        <dbReference type="ARBA" id="ARBA00056628"/>
    </source>
</evidence>
<evidence type="ECO:0000256" key="6">
    <source>
        <dbReference type="ARBA" id="ARBA00022527"/>
    </source>
</evidence>
<feature type="chain" id="PRO_5044865784" description="Receptor kinase-like protein Xa21" evidence="27">
    <location>
        <begin position="27"/>
        <end position="1054"/>
    </location>
</feature>
<dbReference type="Gene3D" id="3.30.200.20">
    <property type="entry name" value="Phosphorylase Kinase, domain 1"/>
    <property type="match status" value="1"/>
</dbReference>
<evidence type="ECO:0000256" key="15">
    <source>
        <dbReference type="ARBA" id="ARBA00022840"/>
    </source>
</evidence>
<evidence type="ECO:0000256" key="7">
    <source>
        <dbReference type="ARBA" id="ARBA00022553"/>
    </source>
</evidence>
<dbReference type="Pfam" id="PF00069">
    <property type="entry name" value="Pkinase"/>
    <property type="match status" value="1"/>
</dbReference>
<reference evidence="29 30" key="2">
    <citation type="submission" date="2024-10" db="EMBL/GenBank/DDBJ databases">
        <authorList>
            <person name="Ryan C."/>
        </authorList>
    </citation>
    <scope>NUCLEOTIDE SEQUENCE [LARGE SCALE GENOMIC DNA]</scope>
</reference>
<comment type="catalytic activity">
    <reaction evidence="20">
        <text>L-threonyl-[protein] + ATP = O-phospho-L-threonyl-[protein] + ADP + H(+)</text>
        <dbReference type="Rhea" id="RHEA:46608"/>
        <dbReference type="Rhea" id="RHEA-COMP:11060"/>
        <dbReference type="Rhea" id="RHEA-COMP:11605"/>
        <dbReference type="ChEBI" id="CHEBI:15378"/>
        <dbReference type="ChEBI" id="CHEBI:30013"/>
        <dbReference type="ChEBI" id="CHEBI:30616"/>
        <dbReference type="ChEBI" id="CHEBI:61977"/>
        <dbReference type="ChEBI" id="CHEBI:456216"/>
        <dbReference type="EC" id="2.7.11.1"/>
    </reaction>
</comment>
<evidence type="ECO:0000256" key="4">
    <source>
        <dbReference type="ARBA" id="ARBA00012513"/>
    </source>
</evidence>
<comment type="function">
    <text evidence="22">Receptor kinase that detects X.oryzae pv. oryzae protein Ax21 to promote innate immunity. Following X.oryzae pv. oryzae protein Ax21 detection, undergoes cleavage, releasing the processed protein kinase Xa21 chain.</text>
</comment>
<dbReference type="Gene3D" id="1.10.510.10">
    <property type="entry name" value="Transferase(Phosphotransferase) domain 1"/>
    <property type="match status" value="1"/>
</dbReference>
<dbReference type="GO" id="GO:0009791">
    <property type="term" value="P:post-embryonic development"/>
    <property type="evidence" value="ECO:0007669"/>
    <property type="project" value="UniProtKB-ARBA"/>
</dbReference>
<evidence type="ECO:0000256" key="24">
    <source>
        <dbReference type="ARBA" id="ARBA00072040"/>
    </source>
</evidence>
<keyword evidence="15 25" id="KW-0067">ATP-binding</keyword>